<reference evidence="1 2" key="1">
    <citation type="submission" date="2012-12" db="EMBL/GenBank/DDBJ databases">
        <title>Genome Assembly of Photobacterium sp. AK15.</title>
        <authorList>
            <person name="Khatri I."/>
            <person name="Vaidya B."/>
            <person name="Srinivas T.N.R."/>
            <person name="Subramanian S."/>
            <person name="Pinnaka A."/>
        </authorList>
    </citation>
    <scope>NUCLEOTIDE SEQUENCE [LARGE SCALE GENOMIC DNA]</scope>
    <source>
        <strain evidence="1 2">AK15</strain>
    </source>
</reference>
<keyword evidence="2" id="KW-1185">Reference proteome</keyword>
<evidence type="ECO:0000313" key="2">
    <source>
        <dbReference type="Proteomes" id="UP000011134"/>
    </source>
</evidence>
<dbReference type="AlphaFoldDB" id="L8JCQ2"/>
<sequence length="62" mass="7069">MPCWRFLSGVNGPGWLFLPLMMQFDQLIRCRITLRDAVNNYVVILVLYSAKAGGNQGVNYTF</sequence>
<dbReference type="Proteomes" id="UP000011134">
    <property type="component" value="Unassembled WGS sequence"/>
</dbReference>
<dbReference type="EMBL" id="AMZO01000006">
    <property type="protein sequence ID" value="ELR66620.1"/>
    <property type="molecule type" value="Genomic_DNA"/>
</dbReference>
<gene>
    <name evidence="1" type="ORF">C942_04318</name>
</gene>
<dbReference type="PATRIC" id="fig|1056511.3.peg.1147"/>
<accession>L8JCQ2</accession>
<protein>
    <submittedName>
        <fullName evidence="1">Uncharacterized protein</fullName>
    </submittedName>
</protein>
<organism evidence="1 2">
    <name type="scientific">Photobacterium marinum</name>
    <dbReference type="NCBI Taxonomy" id="1056511"/>
    <lineage>
        <taxon>Bacteria</taxon>
        <taxon>Pseudomonadati</taxon>
        <taxon>Pseudomonadota</taxon>
        <taxon>Gammaproteobacteria</taxon>
        <taxon>Vibrionales</taxon>
        <taxon>Vibrionaceae</taxon>
        <taxon>Photobacterium</taxon>
    </lineage>
</organism>
<proteinExistence type="predicted"/>
<name>L8JCQ2_9GAMM</name>
<comment type="caution">
    <text evidence="1">The sequence shown here is derived from an EMBL/GenBank/DDBJ whole genome shotgun (WGS) entry which is preliminary data.</text>
</comment>
<evidence type="ECO:0000313" key="1">
    <source>
        <dbReference type="EMBL" id="ELR66620.1"/>
    </source>
</evidence>